<reference evidence="1" key="2">
    <citation type="journal article" date="2022" name="Hortic Res">
        <title>The genome of Dioscorea zingiberensis sheds light on the biosynthesis, origin and evolution of the medicinally important diosgenin saponins.</title>
        <authorList>
            <person name="Li Y."/>
            <person name="Tan C."/>
            <person name="Li Z."/>
            <person name="Guo J."/>
            <person name="Li S."/>
            <person name="Chen X."/>
            <person name="Wang C."/>
            <person name="Dai X."/>
            <person name="Yang H."/>
            <person name="Song W."/>
            <person name="Hou L."/>
            <person name="Xu J."/>
            <person name="Tong Z."/>
            <person name="Xu A."/>
            <person name="Yuan X."/>
            <person name="Wang W."/>
            <person name="Yang Q."/>
            <person name="Chen L."/>
            <person name="Sun Z."/>
            <person name="Wang K."/>
            <person name="Pan B."/>
            <person name="Chen J."/>
            <person name="Bao Y."/>
            <person name="Liu F."/>
            <person name="Qi X."/>
            <person name="Gang D.R."/>
            <person name="Wen J."/>
            <person name="Li J."/>
        </authorList>
    </citation>
    <scope>NUCLEOTIDE SEQUENCE</scope>
    <source>
        <strain evidence="1">Dzin_1.0</strain>
    </source>
</reference>
<protein>
    <recommendedName>
        <fullName evidence="3">Reverse transcriptase</fullName>
    </recommendedName>
</protein>
<sequence length="441" mass="51481">MSGGIITLWKQRVGRITPIAQSRFSLHLVLSSEKPKEWIVTIIYNSQHGNIQKALWKNLSLISMLDLPWILLGDFNAILNTNEHRGGLFVNYSLKSRHFNDFLIQNQLFDLGFYGPPFTWCNNQGGLARRWARLDRFLANSAWLSSFDSYCNNHLPRIHSDHSPMFLIAKFFNHKKQRVFRFEDFWFGYDKCHKAVARAWEFKPNTTPMHAFSHLLSRTKNYLAHWRKNGLTPLDAAIGKTEEDISYIESIESSLQHDDLSRIALRSLYHKHSALIQQNSIRWAQRARLMWLKNGDFNTKFFHNHAKIKGHRNKISAIMTDQGEIITDHQRIGKEFIDFYTNLWATSNTFDINDLAERLPNDLPTLNEEDRLTLTRNVTVPEIYNTLKSMGKGKSPGPDGLNVEFYLFYWEIVKDPLTQAIESFFKCTQFTKDHGAKHILY</sequence>
<evidence type="ECO:0000313" key="2">
    <source>
        <dbReference type="Proteomes" id="UP001085076"/>
    </source>
</evidence>
<dbReference type="Gene3D" id="3.60.10.10">
    <property type="entry name" value="Endonuclease/exonuclease/phosphatase"/>
    <property type="match status" value="1"/>
</dbReference>
<reference evidence="1" key="1">
    <citation type="submission" date="2021-03" db="EMBL/GenBank/DDBJ databases">
        <authorList>
            <person name="Li Z."/>
            <person name="Yang C."/>
        </authorList>
    </citation>
    <scope>NUCLEOTIDE SEQUENCE</scope>
    <source>
        <strain evidence="1">Dzin_1.0</strain>
        <tissue evidence="1">Leaf</tissue>
    </source>
</reference>
<dbReference type="SUPFAM" id="SSF56219">
    <property type="entry name" value="DNase I-like"/>
    <property type="match status" value="1"/>
</dbReference>
<dbReference type="OrthoDB" id="786576at2759"/>
<dbReference type="AlphaFoldDB" id="A0A9D5CK42"/>
<accession>A0A9D5CK42</accession>
<gene>
    <name evidence="1" type="ORF">J5N97_016344</name>
</gene>
<organism evidence="1 2">
    <name type="scientific">Dioscorea zingiberensis</name>
    <dbReference type="NCBI Taxonomy" id="325984"/>
    <lineage>
        <taxon>Eukaryota</taxon>
        <taxon>Viridiplantae</taxon>
        <taxon>Streptophyta</taxon>
        <taxon>Embryophyta</taxon>
        <taxon>Tracheophyta</taxon>
        <taxon>Spermatophyta</taxon>
        <taxon>Magnoliopsida</taxon>
        <taxon>Liliopsida</taxon>
        <taxon>Dioscoreales</taxon>
        <taxon>Dioscoreaceae</taxon>
        <taxon>Dioscorea</taxon>
    </lineage>
</organism>
<keyword evidence="2" id="KW-1185">Reference proteome</keyword>
<proteinExistence type="predicted"/>
<name>A0A9D5CK42_9LILI</name>
<dbReference type="InterPro" id="IPR036691">
    <property type="entry name" value="Endo/exonu/phosph_ase_sf"/>
</dbReference>
<evidence type="ECO:0000313" key="1">
    <source>
        <dbReference type="EMBL" id="KAJ0974379.1"/>
    </source>
</evidence>
<dbReference type="PANTHER" id="PTHR33710:SF71">
    <property type="entry name" value="ENDONUCLEASE_EXONUCLEASE_PHOSPHATASE DOMAIN-CONTAINING PROTEIN"/>
    <property type="match status" value="1"/>
</dbReference>
<comment type="caution">
    <text evidence="1">The sequence shown here is derived from an EMBL/GenBank/DDBJ whole genome shotgun (WGS) entry which is preliminary data.</text>
</comment>
<evidence type="ECO:0008006" key="3">
    <source>
        <dbReference type="Google" id="ProtNLM"/>
    </source>
</evidence>
<dbReference type="PANTHER" id="PTHR33710">
    <property type="entry name" value="BNAC02G09200D PROTEIN"/>
    <property type="match status" value="1"/>
</dbReference>
<dbReference type="EMBL" id="JAGGNH010000004">
    <property type="protein sequence ID" value="KAJ0974379.1"/>
    <property type="molecule type" value="Genomic_DNA"/>
</dbReference>
<dbReference type="Proteomes" id="UP001085076">
    <property type="component" value="Miscellaneous, Linkage group lg04"/>
</dbReference>